<evidence type="ECO:0000256" key="3">
    <source>
        <dbReference type="ARBA" id="ARBA00022692"/>
    </source>
</evidence>
<keyword evidence="9" id="KW-1185">Reference proteome</keyword>
<dbReference type="PANTHER" id="PTHR47371">
    <property type="entry name" value="LIPOTEICHOIC ACID SYNTHASE"/>
    <property type="match status" value="1"/>
</dbReference>
<evidence type="ECO:0000256" key="4">
    <source>
        <dbReference type="ARBA" id="ARBA00022989"/>
    </source>
</evidence>
<keyword evidence="2" id="KW-1003">Cell membrane</keyword>
<name>A0A327Q1H3_9BACT</name>
<organism evidence="8 9">
    <name type="scientific">Chitinophaga skermanii</name>
    <dbReference type="NCBI Taxonomy" id="331697"/>
    <lineage>
        <taxon>Bacteria</taxon>
        <taxon>Pseudomonadati</taxon>
        <taxon>Bacteroidota</taxon>
        <taxon>Chitinophagia</taxon>
        <taxon>Chitinophagales</taxon>
        <taxon>Chitinophagaceae</taxon>
        <taxon>Chitinophaga</taxon>
    </lineage>
</organism>
<comment type="caution">
    <text evidence="8">The sequence shown here is derived from an EMBL/GenBank/DDBJ whole genome shotgun (WGS) entry which is preliminary data.</text>
</comment>
<sequence>MGKSLLTKPNQWIPAFNRFLLFSIGFLSLIILLHWIDLLSIQWSGKAKIDWVQVLPVALWEDILTFFSITRWIVLPFVLLYLLVNRVVADILFILTIAIYAIAAFVLDIYFHQTTVPLGADLYGYSSKEIEQTVGAAAGGFSKATVFQGIAVFLVTVGMLVLLYRKKIGGDRRGFWFGLICSFMLLVSFVQPLTHSFLGSEFESNVALNKAGFFIAKTQNYFFPAPPDNSLLAGEGDNGDDRDFVDPKQYPFLHTNTGEENVLTTFMPAQGQPLPNVVIIVIEGLGRAFSGKDAYLGSFTPFIDSLGEKSLYWENFLSGGGRTFAMLPTITGSLPFAKNGFNEMAPNFPKAISLWSLAKFNGYQTRFLYAGDADFDQMDAYARSQGISEIIDKSKFGQGYEMLPANSGGFTWGYSDKSLFQKYLDATPTTGAPRIDVMLTVSTHSPFKIPHQAYYDKLTADKFAALGLKGDELAAHQEYKNVYASVLYMDDAVRYFFQEYAKRPDYNNTIFLITGDHRLPEIPMRSKIDRYHTLLVMHSPLLQRTAKFSSISSHFDITPSLTSYLKSHGNFQAPNLSTWIGTGLDTTREFSNRHQYPLMQTKNDLVDFISGTWMLNQDQVYRVLPNMDLERMDDQEKLHRLQSSFQEFLRKNKLFYAAKTLVPDSLVNKYTK</sequence>
<dbReference type="EMBL" id="QLLL01000015">
    <property type="protein sequence ID" value="RAI97571.1"/>
    <property type="molecule type" value="Genomic_DNA"/>
</dbReference>
<evidence type="ECO:0000259" key="7">
    <source>
        <dbReference type="Pfam" id="PF00884"/>
    </source>
</evidence>
<evidence type="ECO:0000313" key="8">
    <source>
        <dbReference type="EMBL" id="RAI97571.1"/>
    </source>
</evidence>
<protein>
    <submittedName>
        <fullName evidence="8">Putative sulfatase</fullName>
    </submittedName>
</protein>
<feature type="domain" description="Sulfatase N-terminal" evidence="7">
    <location>
        <begin position="275"/>
        <end position="564"/>
    </location>
</feature>
<comment type="subcellular location">
    <subcellularLocation>
        <location evidence="1">Cell membrane</location>
        <topology evidence="1">Multi-pass membrane protein</topology>
    </subcellularLocation>
</comment>
<feature type="transmembrane region" description="Helical" evidence="6">
    <location>
        <begin position="20"/>
        <end position="43"/>
    </location>
</feature>
<reference evidence="8 9" key="1">
    <citation type="submission" date="2018-06" db="EMBL/GenBank/DDBJ databases">
        <title>Genomic Encyclopedia of Archaeal and Bacterial Type Strains, Phase II (KMG-II): from individual species to whole genera.</title>
        <authorList>
            <person name="Goeker M."/>
        </authorList>
    </citation>
    <scope>NUCLEOTIDE SEQUENCE [LARGE SCALE GENOMIC DNA]</scope>
    <source>
        <strain evidence="8 9">DSM 23857</strain>
    </source>
</reference>
<keyword evidence="4 6" id="KW-1133">Transmembrane helix</keyword>
<dbReference type="GO" id="GO:0005886">
    <property type="term" value="C:plasma membrane"/>
    <property type="evidence" value="ECO:0007669"/>
    <property type="project" value="UniProtKB-SubCell"/>
</dbReference>
<dbReference type="SUPFAM" id="SSF53649">
    <property type="entry name" value="Alkaline phosphatase-like"/>
    <property type="match status" value="1"/>
</dbReference>
<evidence type="ECO:0000256" key="2">
    <source>
        <dbReference type="ARBA" id="ARBA00022475"/>
    </source>
</evidence>
<dbReference type="Gene3D" id="3.40.720.10">
    <property type="entry name" value="Alkaline Phosphatase, subunit A"/>
    <property type="match status" value="1"/>
</dbReference>
<gene>
    <name evidence="8" type="ORF">LX64_05079</name>
</gene>
<dbReference type="Pfam" id="PF00884">
    <property type="entry name" value="Sulfatase"/>
    <property type="match status" value="1"/>
</dbReference>
<evidence type="ECO:0000313" key="9">
    <source>
        <dbReference type="Proteomes" id="UP000249547"/>
    </source>
</evidence>
<dbReference type="CDD" id="cd16015">
    <property type="entry name" value="LTA_synthase"/>
    <property type="match status" value="1"/>
</dbReference>
<keyword evidence="5 6" id="KW-0472">Membrane</keyword>
<accession>A0A327Q1H3</accession>
<dbReference type="PANTHER" id="PTHR47371:SF3">
    <property type="entry name" value="PHOSPHOGLYCEROL TRANSFERASE I"/>
    <property type="match status" value="1"/>
</dbReference>
<dbReference type="AlphaFoldDB" id="A0A327Q1H3"/>
<feature type="transmembrane region" description="Helical" evidence="6">
    <location>
        <begin position="91"/>
        <end position="111"/>
    </location>
</feature>
<evidence type="ECO:0000256" key="1">
    <source>
        <dbReference type="ARBA" id="ARBA00004651"/>
    </source>
</evidence>
<dbReference type="InterPro" id="IPR017850">
    <property type="entry name" value="Alkaline_phosphatase_core_sf"/>
</dbReference>
<feature type="transmembrane region" description="Helical" evidence="6">
    <location>
        <begin position="63"/>
        <end position="84"/>
    </location>
</feature>
<dbReference type="InterPro" id="IPR050448">
    <property type="entry name" value="OpgB/LTA_synthase_biosynth"/>
</dbReference>
<dbReference type="Proteomes" id="UP000249547">
    <property type="component" value="Unassembled WGS sequence"/>
</dbReference>
<proteinExistence type="predicted"/>
<dbReference type="InterPro" id="IPR000917">
    <property type="entry name" value="Sulfatase_N"/>
</dbReference>
<keyword evidence="3 6" id="KW-0812">Transmembrane</keyword>
<evidence type="ECO:0000256" key="5">
    <source>
        <dbReference type="ARBA" id="ARBA00023136"/>
    </source>
</evidence>
<dbReference type="RefSeq" id="WP_148707466.1">
    <property type="nucleotide sequence ID" value="NZ_QLLL01000015.1"/>
</dbReference>
<feature type="transmembrane region" description="Helical" evidence="6">
    <location>
        <begin position="176"/>
        <end position="194"/>
    </location>
</feature>
<dbReference type="OrthoDB" id="9766299at2"/>
<feature type="transmembrane region" description="Helical" evidence="6">
    <location>
        <begin position="146"/>
        <end position="164"/>
    </location>
</feature>
<evidence type="ECO:0000256" key="6">
    <source>
        <dbReference type="SAM" id="Phobius"/>
    </source>
</evidence>